<gene>
    <name evidence="1" type="ORF">HDE68_002777</name>
</gene>
<protein>
    <submittedName>
        <fullName evidence="1">Uncharacterized protein</fullName>
    </submittedName>
</protein>
<dbReference type="Proteomes" id="UP000537204">
    <property type="component" value="Unassembled WGS sequence"/>
</dbReference>
<dbReference type="EMBL" id="JACHCE010000004">
    <property type="protein sequence ID" value="MBB5636864.1"/>
    <property type="molecule type" value="Genomic_DNA"/>
</dbReference>
<accession>A0A7W9E032</accession>
<organism evidence="1 2">
    <name type="scientific">Pedobacter cryoconitis</name>
    <dbReference type="NCBI Taxonomy" id="188932"/>
    <lineage>
        <taxon>Bacteria</taxon>
        <taxon>Pseudomonadati</taxon>
        <taxon>Bacteroidota</taxon>
        <taxon>Sphingobacteriia</taxon>
        <taxon>Sphingobacteriales</taxon>
        <taxon>Sphingobacteriaceae</taxon>
        <taxon>Pedobacter</taxon>
    </lineage>
</organism>
<dbReference type="AlphaFoldDB" id="A0A7W9E032"/>
<dbReference type="RefSeq" id="WP_183882768.1">
    <property type="nucleotide sequence ID" value="NZ_JACHCD010000001.1"/>
</dbReference>
<proteinExistence type="predicted"/>
<reference evidence="1 2" key="1">
    <citation type="submission" date="2020-08" db="EMBL/GenBank/DDBJ databases">
        <title>Genomic Encyclopedia of Type Strains, Phase IV (KMG-V): Genome sequencing to study the core and pangenomes of soil and plant-associated prokaryotes.</title>
        <authorList>
            <person name="Whitman W."/>
        </authorList>
    </citation>
    <scope>NUCLEOTIDE SEQUENCE [LARGE SCALE GENOMIC DNA]</scope>
    <source>
        <strain evidence="1 2">S3M1</strain>
    </source>
</reference>
<comment type="caution">
    <text evidence="1">The sequence shown here is derived from an EMBL/GenBank/DDBJ whole genome shotgun (WGS) entry which is preliminary data.</text>
</comment>
<evidence type="ECO:0000313" key="1">
    <source>
        <dbReference type="EMBL" id="MBB5636864.1"/>
    </source>
</evidence>
<name>A0A7W9E032_9SPHI</name>
<evidence type="ECO:0000313" key="2">
    <source>
        <dbReference type="Proteomes" id="UP000537204"/>
    </source>
</evidence>
<sequence length="272" mass="31563">MMQQYEKAFSIFFKHDFFPDGNLRSLTVKPTAETKLTLRNNGGILVPFQYGIHVLYDSLYYGNERLRRDFLGSAEQLKFLVMNMDNNFYNYTTEFNTDISCNYFFFTNTGNANLHTGAYVGKADFRKADTRTGDFFTKPFGVIDLQLHDALEESLQISFSTVSTYWCYVVTTDYLQELINPAILDKETKELFSGPEPSRITENQTAFLFFSKRPIPHYQRVPHTFQLVEDYQPETQRHKVILPVLPGPNPQYISAIEIAEQHKGKNISFIFI</sequence>